<dbReference type="Gene3D" id="3.40.630.30">
    <property type="match status" value="1"/>
</dbReference>
<name>A0A8J7M5G0_9RHOB</name>
<sequence>MNRPTPPPQGQARVEIEIARGIAGIPAIEWDACAAPARAGGRAPNPFVTHAFLDALEASGSATPATGWAPHHLVAQVDGRIEAVMPLYLKGHSQGEYVFDHAWANAWHRAGGEYYPKLQSSVPFTPATGPRMMVRPDAALGTEAMQGALIDTARRLADSNGLSSLHVTFCTEAESQLGARHGLLQRTDQQFHWIDRGYRDFADFLDALASRKRKQLKRERARALDAGVRISWFSGEDIRPEHWDAFWLFYQDTGSRKWGSPYLTREFFDIVHGAMAREILLVLAERDGRWIAGALNFIGADTLYGRYWGCREDHPFLHFEACYYQAIDFALAHGLGRVEAGAQGAHKLARGYEPVTTHSLHWIPDPGFRTAVARYLEQERAAVAMEGAELAQFTPFKRGG</sequence>
<dbReference type="SUPFAM" id="SSF55729">
    <property type="entry name" value="Acyl-CoA N-acyltransferases (Nat)"/>
    <property type="match status" value="1"/>
</dbReference>
<dbReference type="InterPro" id="IPR007434">
    <property type="entry name" value="FemAB-like"/>
</dbReference>
<evidence type="ECO:0000313" key="2">
    <source>
        <dbReference type="Proteomes" id="UP000655420"/>
    </source>
</evidence>
<accession>A0A8J7M5G0</accession>
<dbReference type="Proteomes" id="UP000655420">
    <property type="component" value="Unassembled WGS sequence"/>
</dbReference>
<protein>
    <submittedName>
        <fullName evidence="1">N-acetyltransferase</fullName>
    </submittedName>
</protein>
<dbReference type="PANTHER" id="PTHR47017">
    <property type="entry name" value="ACYL-COA"/>
    <property type="match status" value="1"/>
</dbReference>
<dbReference type="EMBL" id="JAEHHL010000002">
    <property type="protein sequence ID" value="MBK0398699.1"/>
    <property type="molecule type" value="Genomic_DNA"/>
</dbReference>
<comment type="caution">
    <text evidence="1">The sequence shown here is derived from an EMBL/GenBank/DDBJ whole genome shotgun (WGS) entry which is preliminary data.</text>
</comment>
<evidence type="ECO:0000313" key="1">
    <source>
        <dbReference type="EMBL" id="MBK0398699.1"/>
    </source>
</evidence>
<dbReference type="PANTHER" id="PTHR47017:SF1">
    <property type="entry name" value="ACYL-COA"/>
    <property type="match status" value="1"/>
</dbReference>
<organism evidence="1 2">
    <name type="scientific">Thermohalobaculum xanthum</name>
    <dbReference type="NCBI Taxonomy" id="2753746"/>
    <lineage>
        <taxon>Bacteria</taxon>
        <taxon>Pseudomonadati</taxon>
        <taxon>Pseudomonadota</taxon>
        <taxon>Alphaproteobacteria</taxon>
        <taxon>Rhodobacterales</taxon>
        <taxon>Paracoccaceae</taxon>
        <taxon>Thermohalobaculum</taxon>
    </lineage>
</organism>
<dbReference type="Pfam" id="PF04339">
    <property type="entry name" value="FemAB_like"/>
    <property type="match status" value="1"/>
</dbReference>
<proteinExistence type="predicted"/>
<dbReference type="InterPro" id="IPR016181">
    <property type="entry name" value="Acyl_CoA_acyltransferase"/>
</dbReference>
<dbReference type="AlphaFoldDB" id="A0A8J7M5G0"/>
<gene>
    <name evidence="1" type="ORF">H0I76_05830</name>
</gene>
<dbReference type="RefSeq" id="WP_200608214.1">
    <property type="nucleotide sequence ID" value="NZ_JAEHHL010000002.1"/>
</dbReference>
<keyword evidence="2" id="KW-1185">Reference proteome</keyword>
<reference evidence="1" key="1">
    <citation type="submission" date="2020-12" db="EMBL/GenBank/DDBJ databases">
        <title>Bacterial taxonomy.</title>
        <authorList>
            <person name="Pan X."/>
        </authorList>
    </citation>
    <scope>NUCLEOTIDE SEQUENCE</scope>
    <source>
        <strain evidence="1">M0105</strain>
    </source>
</reference>